<accession>A0AA38S8S2</accession>
<reference evidence="1" key="1">
    <citation type="submission" date="2022-07" db="EMBL/GenBank/DDBJ databases">
        <title>Fungi with potential for degradation of polypropylene.</title>
        <authorList>
            <person name="Gostincar C."/>
        </authorList>
    </citation>
    <scope>NUCLEOTIDE SEQUENCE</scope>
    <source>
        <strain evidence="1">EXF-13287</strain>
    </source>
</reference>
<evidence type="ECO:0000313" key="1">
    <source>
        <dbReference type="EMBL" id="KAJ9158324.1"/>
    </source>
</evidence>
<protein>
    <submittedName>
        <fullName evidence="1">Uncharacterized protein</fullName>
    </submittedName>
</protein>
<comment type="caution">
    <text evidence="1">The sequence shown here is derived from an EMBL/GenBank/DDBJ whole genome shotgun (WGS) entry which is preliminary data.</text>
</comment>
<dbReference type="AlphaFoldDB" id="A0AA38S8S2"/>
<gene>
    <name evidence="1" type="ORF">NKR19_g3431</name>
</gene>
<evidence type="ECO:0000313" key="2">
    <source>
        <dbReference type="Proteomes" id="UP001174691"/>
    </source>
</evidence>
<proteinExistence type="predicted"/>
<name>A0AA38S8S2_9PEZI</name>
<sequence length="234" mass="24672">MEAAASLLTGALGPSALLSGWKGTGLLAHWRMRSRYAGQHEGGDVEVDSYGAPGGIDFASYRVVMAVEDMVGVLARDVLRTRRRIGTSTGLIVGSVRASPEWIDDVSPLCHRTTATLTSAVDLYASLQHRLTGRDFDSVVLDAGITPEVLVALGGLATAMLRRSADLLDGQRSSLDAELARLVLWYLAPGTGRGQPGELTRQVFGVKEALESVSAGAEGRGWTAGVPDREARGG</sequence>
<dbReference type="Proteomes" id="UP001174691">
    <property type="component" value="Unassembled WGS sequence"/>
</dbReference>
<dbReference type="EMBL" id="JANBVN010000038">
    <property type="protein sequence ID" value="KAJ9158324.1"/>
    <property type="molecule type" value="Genomic_DNA"/>
</dbReference>
<keyword evidence="2" id="KW-1185">Reference proteome</keyword>
<organism evidence="1 2">
    <name type="scientific">Coniochaeta hoffmannii</name>
    <dbReference type="NCBI Taxonomy" id="91930"/>
    <lineage>
        <taxon>Eukaryota</taxon>
        <taxon>Fungi</taxon>
        <taxon>Dikarya</taxon>
        <taxon>Ascomycota</taxon>
        <taxon>Pezizomycotina</taxon>
        <taxon>Sordariomycetes</taxon>
        <taxon>Sordariomycetidae</taxon>
        <taxon>Coniochaetales</taxon>
        <taxon>Coniochaetaceae</taxon>
        <taxon>Coniochaeta</taxon>
    </lineage>
</organism>